<comment type="similarity">
    <text evidence="1">Belongs to the glycosyl hydrolase 73 family.</text>
</comment>
<comment type="caution">
    <text evidence="5">The sequence shown here is derived from an EMBL/GenBank/DDBJ whole genome shotgun (WGS) entry which is preliminary data.</text>
</comment>
<dbReference type="PANTHER" id="PTHR33308">
    <property type="entry name" value="PEPTIDOGLYCAN HYDROLASE FLGJ"/>
    <property type="match status" value="1"/>
</dbReference>
<dbReference type="PRINTS" id="PR01002">
    <property type="entry name" value="FLGFLGJ"/>
</dbReference>
<organism evidence="5 6">
    <name type="scientific">Streptococcus gallolyticus</name>
    <dbReference type="NCBI Taxonomy" id="315405"/>
    <lineage>
        <taxon>Bacteria</taxon>
        <taxon>Bacillati</taxon>
        <taxon>Bacillota</taxon>
        <taxon>Bacilli</taxon>
        <taxon>Lactobacillales</taxon>
        <taxon>Streptococcaceae</taxon>
        <taxon>Streptococcus</taxon>
    </lineage>
</organism>
<proteinExistence type="inferred from homology"/>
<dbReference type="PATRIC" id="fig|315405.11.peg.1326"/>
<protein>
    <submittedName>
        <fullName evidence="5">Peptidoglycan hydrolase, Autolysin2</fullName>
        <ecNumber evidence="5">3.5.1.28</ecNumber>
    </submittedName>
</protein>
<dbReference type="InterPro" id="IPR051056">
    <property type="entry name" value="Glycosyl_Hydrolase_73"/>
</dbReference>
<dbReference type="GO" id="GO:0004040">
    <property type="term" value="F:amidase activity"/>
    <property type="evidence" value="ECO:0007669"/>
    <property type="project" value="InterPro"/>
</dbReference>
<dbReference type="EMBL" id="LQOF01000250">
    <property type="protein sequence ID" value="KXT68119.1"/>
    <property type="molecule type" value="Genomic_DNA"/>
</dbReference>
<feature type="compositionally biased region" description="Basic residues" evidence="3">
    <location>
        <begin position="7"/>
        <end position="21"/>
    </location>
</feature>
<evidence type="ECO:0000313" key="5">
    <source>
        <dbReference type="EMBL" id="KXT68119.1"/>
    </source>
</evidence>
<accession>A0A139MWH6</accession>
<dbReference type="Gene3D" id="4.10.80.30">
    <property type="entry name" value="DNA polymerase, domain 6"/>
    <property type="match status" value="1"/>
</dbReference>
<evidence type="ECO:0000256" key="2">
    <source>
        <dbReference type="ARBA" id="ARBA00022801"/>
    </source>
</evidence>
<dbReference type="RefSeq" id="WP_081214644.1">
    <property type="nucleotide sequence ID" value="NZ_KQ968747.1"/>
</dbReference>
<evidence type="ECO:0000259" key="4">
    <source>
        <dbReference type="SMART" id="SM00047"/>
    </source>
</evidence>
<gene>
    <name evidence="5" type="ORF">SGADD02_01112</name>
</gene>
<dbReference type="InterPro" id="IPR002901">
    <property type="entry name" value="MGlyc_endo_b_GlcNAc-like_dom"/>
</dbReference>
<evidence type="ECO:0000256" key="3">
    <source>
        <dbReference type="SAM" id="MobiDB-lite"/>
    </source>
</evidence>
<dbReference type="EC" id="3.5.1.28" evidence="5"/>
<dbReference type="PANTHER" id="PTHR33308:SF9">
    <property type="entry name" value="PEPTIDOGLYCAN HYDROLASE FLGJ"/>
    <property type="match status" value="1"/>
</dbReference>
<sequence length="222" mass="24451">MTDLAKTRKRKVRKKARSHRRQKKVPKWALYGMSLLAVLACVALVIFTYQAQDADSTATADTTSSTTISDQITINFIESIGESARQIAAQNDLYASVMIAQAILESNSGQSALSQAPNYNFFGIKGDYNGQSVTMKTWEDDGSGNAYTIDAQFRSYGSQAESLEDYAQFLQKDIYAGVHKSNTASYKDATAALTGTYATDTSYGTKLNRLIEQYGLTVYDSW</sequence>
<dbReference type="Proteomes" id="UP000070198">
    <property type="component" value="Unassembled WGS sequence"/>
</dbReference>
<name>A0A139MWH6_9STRE</name>
<feature type="region of interest" description="Disordered" evidence="3">
    <location>
        <begin position="1"/>
        <end position="21"/>
    </location>
</feature>
<keyword evidence="2 5" id="KW-0378">Hydrolase</keyword>
<dbReference type="GO" id="GO:0008745">
    <property type="term" value="F:N-acetylmuramoyl-L-alanine amidase activity"/>
    <property type="evidence" value="ECO:0007669"/>
    <property type="project" value="UniProtKB-EC"/>
</dbReference>
<reference evidence="5 6" key="1">
    <citation type="submission" date="2016-01" db="EMBL/GenBank/DDBJ databases">
        <title>Highly variable Streptococcus oralis are common among viridans streptococci isolated from primates.</title>
        <authorList>
            <person name="Denapaite D."/>
            <person name="Rieger M."/>
            <person name="Koendgen S."/>
            <person name="Brueckner R."/>
            <person name="Ochigava I."/>
            <person name="Kappeler P."/>
            <person name="Maetz-Rensing K."/>
            <person name="Leendertz F."/>
            <person name="Hakenbeck R."/>
        </authorList>
    </citation>
    <scope>NUCLEOTIDE SEQUENCE [LARGE SCALE GENOMIC DNA]</scope>
    <source>
        <strain evidence="5 6">DD02</strain>
    </source>
</reference>
<dbReference type="AlphaFoldDB" id="A0A139MWH6"/>
<evidence type="ECO:0000313" key="6">
    <source>
        <dbReference type="Proteomes" id="UP000070198"/>
    </source>
</evidence>
<dbReference type="SMART" id="SM00047">
    <property type="entry name" value="LYZ2"/>
    <property type="match status" value="1"/>
</dbReference>
<feature type="domain" description="Mannosyl-glycoprotein endo-beta-N-acetylglucosamidase-like" evidence="4">
    <location>
        <begin position="65"/>
        <end position="220"/>
    </location>
</feature>
<evidence type="ECO:0000256" key="1">
    <source>
        <dbReference type="ARBA" id="ARBA00010266"/>
    </source>
</evidence>
<dbReference type="Pfam" id="PF01832">
    <property type="entry name" value="Glucosaminidase"/>
    <property type="match status" value="1"/>
</dbReference>
<dbReference type="Gene3D" id="1.10.530.10">
    <property type="match status" value="1"/>
</dbReference>